<dbReference type="RefSeq" id="WP_053999276.1">
    <property type="nucleotide sequence ID" value="NZ_JXMU01000014.1"/>
</dbReference>
<dbReference type="InterPro" id="IPR050155">
    <property type="entry name" value="HAD-like_hydrolase_sf"/>
</dbReference>
<keyword evidence="6" id="KW-1185">Reference proteome</keyword>
<dbReference type="PATRIC" id="fig|1514904.3.peg.888"/>
<dbReference type="GO" id="GO:0046872">
    <property type="term" value="F:metal ion binding"/>
    <property type="evidence" value="ECO:0007669"/>
    <property type="project" value="UniProtKB-KW"/>
</dbReference>
<evidence type="ECO:0000256" key="3">
    <source>
        <dbReference type="ARBA" id="ARBA00022842"/>
    </source>
</evidence>
<keyword evidence="3" id="KW-0460">Magnesium</keyword>
<dbReference type="PRINTS" id="PR00413">
    <property type="entry name" value="HADHALOGNASE"/>
</dbReference>
<dbReference type="SFLD" id="SFLDS00003">
    <property type="entry name" value="Haloacid_Dehalogenase"/>
    <property type="match status" value="1"/>
</dbReference>
<dbReference type="PANTHER" id="PTHR43434:SF23">
    <property type="entry name" value="PHOSPHOGLYCOLATE PHOSPHATASE"/>
    <property type="match status" value="1"/>
</dbReference>
<comment type="caution">
    <text evidence="5">The sequence shown here is derived from an EMBL/GenBank/DDBJ whole genome shotgun (WGS) entry which is preliminary data.</text>
</comment>
<dbReference type="NCBIfam" id="TIGR01509">
    <property type="entry name" value="HAD-SF-IA-v3"/>
    <property type="match status" value="1"/>
</dbReference>
<dbReference type="GO" id="GO:0008967">
    <property type="term" value="F:phosphoglycolate phosphatase activity"/>
    <property type="evidence" value="ECO:0007669"/>
    <property type="project" value="TreeGrafter"/>
</dbReference>
<dbReference type="SFLD" id="SFLDG01129">
    <property type="entry name" value="C1.5:_HAD__Beta-PGM__Phosphata"/>
    <property type="match status" value="1"/>
</dbReference>
<dbReference type="InterPro" id="IPR041492">
    <property type="entry name" value="HAD_2"/>
</dbReference>
<dbReference type="GO" id="GO:0005829">
    <property type="term" value="C:cytosol"/>
    <property type="evidence" value="ECO:0007669"/>
    <property type="project" value="TreeGrafter"/>
</dbReference>
<protein>
    <submittedName>
        <fullName evidence="5">Phosphoglycolate phosphatase</fullName>
    </submittedName>
</protein>
<dbReference type="Pfam" id="PF13419">
    <property type="entry name" value="HAD_2"/>
    <property type="match status" value="1"/>
</dbReference>
<name>A0A0M9GM26_9HYPH</name>
<evidence type="ECO:0000256" key="2">
    <source>
        <dbReference type="ARBA" id="ARBA00022801"/>
    </source>
</evidence>
<dbReference type="SUPFAM" id="SSF56784">
    <property type="entry name" value="HAD-like"/>
    <property type="match status" value="1"/>
</dbReference>
<proteinExistence type="predicted"/>
<keyword evidence="2" id="KW-0378">Hydrolase</keyword>
<dbReference type="Gene3D" id="3.40.50.1000">
    <property type="entry name" value="HAD superfamily/HAD-like"/>
    <property type="match status" value="1"/>
</dbReference>
<accession>A0A0M9GM26</accession>
<dbReference type="InterPro" id="IPR023198">
    <property type="entry name" value="PGP-like_dom2"/>
</dbReference>
<dbReference type="STRING" id="1514904.SU32_10280"/>
<gene>
    <name evidence="5" type="ORF">SU32_10280</name>
</gene>
<evidence type="ECO:0000256" key="4">
    <source>
        <dbReference type="ARBA" id="ARBA00023277"/>
    </source>
</evidence>
<keyword evidence="1" id="KW-0479">Metal-binding</keyword>
<dbReference type="OrthoDB" id="9793014at2"/>
<dbReference type="Gene3D" id="1.10.150.240">
    <property type="entry name" value="Putative phosphatase, domain 2"/>
    <property type="match status" value="1"/>
</dbReference>
<evidence type="ECO:0000313" key="5">
    <source>
        <dbReference type="EMBL" id="KPB01027.1"/>
    </source>
</evidence>
<dbReference type="InterPro" id="IPR036412">
    <property type="entry name" value="HAD-like_sf"/>
</dbReference>
<organism evidence="5 6">
    <name type="scientific">Ahrensia marina</name>
    <dbReference type="NCBI Taxonomy" id="1514904"/>
    <lineage>
        <taxon>Bacteria</taxon>
        <taxon>Pseudomonadati</taxon>
        <taxon>Pseudomonadota</taxon>
        <taxon>Alphaproteobacteria</taxon>
        <taxon>Hyphomicrobiales</taxon>
        <taxon>Ahrensiaceae</taxon>
        <taxon>Ahrensia</taxon>
    </lineage>
</organism>
<dbReference type="AlphaFoldDB" id="A0A0M9GM26"/>
<dbReference type="SFLD" id="SFLDG01135">
    <property type="entry name" value="C1.5.6:_HAD__Beta-PGM__Phospha"/>
    <property type="match status" value="1"/>
</dbReference>
<dbReference type="EMBL" id="JXMU01000014">
    <property type="protein sequence ID" value="KPB01027.1"/>
    <property type="molecule type" value="Genomic_DNA"/>
</dbReference>
<keyword evidence="4" id="KW-0119">Carbohydrate metabolism</keyword>
<evidence type="ECO:0000256" key="1">
    <source>
        <dbReference type="ARBA" id="ARBA00022723"/>
    </source>
</evidence>
<dbReference type="InterPro" id="IPR023214">
    <property type="entry name" value="HAD_sf"/>
</dbReference>
<reference evidence="5 6" key="1">
    <citation type="submission" date="2015-01" db="EMBL/GenBank/DDBJ databases">
        <title>Ahrensia donghaiensis sp. nov., a novel dimethylsulphoniopropionate-cleavage bacterium isolated from seawater and emended descriptions of the genus Ahrensia and Ahrensia kielensis.</title>
        <authorList>
            <person name="Liu J."/>
        </authorList>
    </citation>
    <scope>NUCLEOTIDE SEQUENCE [LARGE SCALE GENOMIC DNA]</scope>
    <source>
        <strain evidence="5 6">LZD062</strain>
    </source>
</reference>
<sequence>MNINNNVWPKAVLFDLDGTLVDSVYDLASAVNILLKQYDQEPITLLQARSMIGNGLKKLVERAFAARNIQLSGAELDVRSGQMMEIYGRDLTTLTVPMPGAEALLRMCKNNGCKVAVVTNKPEDPSRKIIAHFGWDEFVDTIVGGDTCAKKKPDPMMLQFACDQLGVAVSDTIMVGDSPADIDSANNAAMQSIAVRGGYTNVEPGRLGASTVIDTLEEFDVGLAVIGSL</sequence>
<evidence type="ECO:0000313" key="6">
    <source>
        <dbReference type="Proteomes" id="UP000038011"/>
    </source>
</evidence>
<dbReference type="Proteomes" id="UP000038011">
    <property type="component" value="Unassembled WGS sequence"/>
</dbReference>
<dbReference type="GO" id="GO:0006281">
    <property type="term" value="P:DNA repair"/>
    <property type="evidence" value="ECO:0007669"/>
    <property type="project" value="TreeGrafter"/>
</dbReference>
<dbReference type="PANTHER" id="PTHR43434">
    <property type="entry name" value="PHOSPHOGLYCOLATE PHOSPHATASE"/>
    <property type="match status" value="1"/>
</dbReference>
<dbReference type="InterPro" id="IPR006439">
    <property type="entry name" value="HAD-SF_hydro_IA"/>
</dbReference>
<dbReference type="NCBIfam" id="TIGR01549">
    <property type="entry name" value="HAD-SF-IA-v1"/>
    <property type="match status" value="1"/>
</dbReference>